<feature type="non-terminal residue" evidence="1">
    <location>
        <position position="53"/>
    </location>
</feature>
<sequence>MKKSKVIIISLLGMLLFVPFMTSARAQTVAANVSLTEGDYLIWQQSMDYSILT</sequence>
<comment type="caution">
    <text evidence="1">The sequence shown here is derived from an EMBL/GenBank/DDBJ whole genome shotgun (WGS) entry which is preliminary data.</text>
</comment>
<evidence type="ECO:0000313" key="1">
    <source>
        <dbReference type="EMBL" id="GAH99537.1"/>
    </source>
</evidence>
<organism evidence="1">
    <name type="scientific">marine sediment metagenome</name>
    <dbReference type="NCBI Taxonomy" id="412755"/>
    <lineage>
        <taxon>unclassified sequences</taxon>
        <taxon>metagenomes</taxon>
        <taxon>ecological metagenomes</taxon>
    </lineage>
</organism>
<dbReference type="EMBL" id="BARU01046127">
    <property type="protein sequence ID" value="GAH99537.1"/>
    <property type="molecule type" value="Genomic_DNA"/>
</dbReference>
<accession>X1JZC1</accession>
<dbReference type="AlphaFoldDB" id="X1JZC1"/>
<name>X1JZC1_9ZZZZ</name>
<proteinExistence type="predicted"/>
<gene>
    <name evidence="1" type="ORF">S03H2_69706</name>
</gene>
<reference evidence="1" key="1">
    <citation type="journal article" date="2014" name="Front. Microbiol.">
        <title>High frequency of phylogenetically diverse reductive dehalogenase-homologous genes in deep subseafloor sedimentary metagenomes.</title>
        <authorList>
            <person name="Kawai M."/>
            <person name="Futagami T."/>
            <person name="Toyoda A."/>
            <person name="Takaki Y."/>
            <person name="Nishi S."/>
            <person name="Hori S."/>
            <person name="Arai W."/>
            <person name="Tsubouchi T."/>
            <person name="Morono Y."/>
            <person name="Uchiyama I."/>
            <person name="Ito T."/>
            <person name="Fujiyama A."/>
            <person name="Inagaki F."/>
            <person name="Takami H."/>
        </authorList>
    </citation>
    <scope>NUCLEOTIDE SEQUENCE</scope>
    <source>
        <strain evidence="1">Expedition CK06-06</strain>
    </source>
</reference>
<protein>
    <submittedName>
        <fullName evidence="1">Uncharacterized protein</fullName>
    </submittedName>
</protein>